<name>A0A3B1DSK4_9ZZZZ</name>
<reference evidence="1" key="1">
    <citation type="submission" date="2018-06" db="EMBL/GenBank/DDBJ databases">
        <authorList>
            <person name="Zhirakovskaya E."/>
        </authorList>
    </citation>
    <scope>NUCLEOTIDE SEQUENCE</scope>
</reference>
<gene>
    <name evidence="1" type="ORF">MNBD_PLANCTO03-596</name>
</gene>
<accession>A0A3B1DSK4</accession>
<sequence>MENPMKLATLIAVAGIAGVASAQTMTMSWTYENDVNGNGAQNLSAGETGTAYLWASWDTDVVGFAGSIFDLIHDGPSSNYGI</sequence>
<protein>
    <submittedName>
        <fullName evidence="1">Uncharacterized protein</fullName>
    </submittedName>
</protein>
<organism evidence="1">
    <name type="scientific">hydrothermal vent metagenome</name>
    <dbReference type="NCBI Taxonomy" id="652676"/>
    <lineage>
        <taxon>unclassified sequences</taxon>
        <taxon>metagenomes</taxon>
        <taxon>ecological metagenomes</taxon>
    </lineage>
</organism>
<evidence type="ECO:0000313" key="1">
    <source>
        <dbReference type="EMBL" id="VAX39144.1"/>
    </source>
</evidence>
<proteinExistence type="predicted"/>
<dbReference type="AlphaFoldDB" id="A0A3B1DSK4"/>
<feature type="non-terminal residue" evidence="1">
    <location>
        <position position="82"/>
    </location>
</feature>
<dbReference type="EMBL" id="UOGK01000201">
    <property type="protein sequence ID" value="VAX39144.1"/>
    <property type="molecule type" value="Genomic_DNA"/>
</dbReference>